<name>A0A0L0G4M9_9EUKA</name>
<organism evidence="2 3">
    <name type="scientific">Sphaeroforma arctica JP610</name>
    <dbReference type="NCBI Taxonomy" id="667725"/>
    <lineage>
        <taxon>Eukaryota</taxon>
        <taxon>Ichthyosporea</taxon>
        <taxon>Ichthyophonida</taxon>
        <taxon>Sphaeroforma</taxon>
    </lineage>
</organism>
<protein>
    <submittedName>
        <fullName evidence="2">Uncharacterized protein</fullName>
    </submittedName>
</protein>
<evidence type="ECO:0000256" key="1">
    <source>
        <dbReference type="SAM" id="MobiDB-lite"/>
    </source>
</evidence>
<evidence type="ECO:0000313" key="2">
    <source>
        <dbReference type="EMBL" id="KNC83188.1"/>
    </source>
</evidence>
<keyword evidence="3" id="KW-1185">Reference proteome</keyword>
<dbReference type="EMBL" id="KQ241856">
    <property type="protein sequence ID" value="KNC83188.1"/>
    <property type="molecule type" value="Genomic_DNA"/>
</dbReference>
<evidence type="ECO:0000313" key="3">
    <source>
        <dbReference type="Proteomes" id="UP000054560"/>
    </source>
</evidence>
<sequence>MYLHVYFALQSHLRLRPVVIGCIYDDDEGCLNAKDQKQLTCLQTYAIVPTNPQELPICVDEPIPEPSPPPPPKAQTELTPEQTNELVALVHANNYKLKMFSDEFRAKYPELRVKLVKDAIKSFAEWGRRNGEPFRRWWLTPEILEKYGLPSQEPAKPTPAATATVTATANTTANTTATTESAIAPSKAKQNATKLTKVLPKIIRQAPVKTTDRPNIADMLTTKGLPAVAVSPVSKEVADTKAQTTKAQPSISDFFRTKPTHMEAPDEEAIQPQQREPCVGSAQPTIHILVAKKKRVTPTLEQALSSRSPPTQLANMNSPQTLTSIEPQPVISCQNTANNSGNKEEIAKTIAKADIDTQTNGSSNAHLRSPKVTIRKAHSSPNK</sequence>
<dbReference type="AlphaFoldDB" id="A0A0L0G4M9"/>
<dbReference type="GeneID" id="25905059"/>
<feature type="compositionally biased region" description="Polar residues" evidence="1">
    <location>
        <begin position="356"/>
        <end position="366"/>
    </location>
</feature>
<accession>A0A0L0G4M9</accession>
<gene>
    <name evidence="2" type="ORF">SARC_04555</name>
</gene>
<feature type="compositionally biased region" description="Basic residues" evidence="1">
    <location>
        <begin position="373"/>
        <end position="383"/>
    </location>
</feature>
<reference evidence="2 3" key="1">
    <citation type="submission" date="2011-02" db="EMBL/GenBank/DDBJ databases">
        <title>The Genome Sequence of Sphaeroforma arctica JP610.</title>
        <authorList>
            <consortium name="The Broad Institute Genome Sequencing Platform"/>
            <person name="Russ C."/>
            <person name="Cuomo C."/>
            <person name="Young S.K."/>
            <person name="Zeng Q."/>
            <person name="Gargeya S."/>
            <person name="Alvarado L."/>
            <person name="Berlin A."/>
            <person name="Chapman S.B."/>
            <person name="Chen Z."/>
            <person name="Freedman E."/>
            <person name="Gellesch M."/>
            <person name="Goldberg J."/>
            <person name="Griggs A."/>
            <person name="Gujja S."/>
            <person name="Heilman E."/>
            <person name="Heiman D."/>
            <person name="Howarth C."/>
            <person name="Mehta T."/>
            <person name="Neiman D."/>
            <person name="Pearson M."/>
            <person name="Roberts A."/>
            <person name="Saif S."/>
            <person name="Shea T."/>
            <person name="Shenoy N."/>
            <person name="Sisk P."/>
            <person name="Stolte C."/>
            <person name="Sykes S."/>
            <person name="White J."/>
            <person name="Yandava C."/>
            <person name="Burger G."/>
            <person name="Gray M.W."/>
            <person name="Holland P.W.H."/>
            <person name="King N."/>
            <person name="Lang F.B.F."/>
            <person name="Roger A.J."/>
            <person name="Ruiz-Trillo I."/>
            <person name="Haas B."/>
            <person name="Nusbaum C."/>
            <person name="Birren B."/>
        </authorList>
    </citation>
    <scope>NUCLEOTIDE SEQUENCE [LARGE SCALE GENOMIC DNA]</scope>
    <source>
        <strain evidence="2 3">JP610</strain>
    </source>
</reference>
<feature type="region of interest" description="Disordered" evidence="1">
    <location>
        <begin position="354"/>
        <end position="383"/>
    </location>
</feature>
<dbReference type="RefSeq" id="XP_014157090.1">
    <property type="nucleotide sequence ID" value="XM_014301615.1"/>
</dbReference>
<feature type="region of interest" description="Disordered" evidence="1">
    <location>
        <begin position="302"/>
        <end position="326"/>
    </location>
</feature>
<dbReference type="Proteomes" id="UP000054560">
    <property type="component" value="Unassembled WGS sequence"/>
</dbReference>
<proteinExistence type="predicted"/>